<sequence>MLLSYDREGGRPLVNPLINTTERDYCLVAAALFELAMAGRLKYENKKLVVVDDTPVGDPDLDKILRKIARSRRARSVDWWLQNFYSPRMYKRLLHRLVGRGILRPEKQRKFGLPWSTRYIEQDPRPEHEIRDRLERVVVHRGPPDERTATLAGLVHTAKLDKKLFPQMENRDLRNRMKEIREQSWAGQEAYKASVYTALSLAAMAAVAGGAAVATSS</sequence>
<accession>A0A8J3FXL6</accession>
<gene>
    <name evidence="5" type="ORF">GCM10012275_44660</name>
</gene>
<comment type="subcellular location">
    <subcellularLocation>
        <location evidence="1">Golgi apparatus membrane</location>
        <topology evidence="1">Peripheral membrane protein</topology>
        <orientation evidence="1">Cytoplasmic side</orientation>
    </subcellularLocation>
</comment>
<keyword evidence="4" id="KW-0472">Membrane</keyword>
<dbReference type="AlphaFoldDB" id="A0A8J3FXL6"/>
<evidence type="ECO:0000256" key="4">
    <source>
        <dbReference type="ARBA" id="ARBA00023136"/>
    </source>
</evidence>
<protein>
    <recommendedName>
        <fullName evidence="7">GPP34 family phosphoprotein</fullName>
    </recommendedName>
</protein>
<reference evidence="5" key="1">
    <citation type="journal article" date="2014" name="Int. J. Syst. Evol. Microbiol.">
        <title>Complete genome sequence of Corynebacterium casei LMG S-19264T (=DSM 44701T), isolated from a smear-ripened cheese.</title>
        <authorList>
            <consortium name="US DOE Joint Genome Institute (JGI-PGF)"/>
            <person name="Walter F."/>
            <person name="Albersmeier A."/>
            <person name="Kalinowski J."/>
            <person name="Ruckert C."/>
        </authorList>
    </citation>
    <scope>NUCLEOTIDE SEQUENCE</scope>
    <source>
        <strain evidence="5">CGMCC 4.5737</strain>
    </source>
</reference>
<keyword evidence="2" id="KW-0333">Golgi apparatus</keyword>
<evidence type="ECO:0008006" key="7">
    <source>
        <dbReference type="Google" id="ProtNLM"/>
    </source>
</evidence>
<dbReference type="InterPro" id="IPR008628">
    <property type="entry name" value="GPP34-like"/>
</dbReference>
<dbReference type="InterPro" id="IPR038261">
    <property type="entry name" value="GPP34-like_sf"/>
</dbReference>
<dbReference type="Pfam" id="PF05719">
    <property type="entry name" value="GPP34"/>
    <property type="match status" value="1"/>
</dbReference>
<comment type="caution">
    <text evidence="5">The sequence shown here is derived from an EMBL/GenBank/DDBJ whole genome shotgun (WGS) entry which is preliminary data.</text>
</comment>
<reference evidence="5" key="2">
    <citation type="submission" date="2020-09" db="EMBL/GenBank/DDBJ databases">
        <authorList>
            <person name="Sun Q."/>
            <person name="Zhou Y."/>
        </authorList>
    </citation>
    <scope>NUCLEOTIDE SEQUENCE</scope>
    <source>
        <strain evidence="5">CGMCC 4.5737</strain>
    </source>
</reference>
<evidence type="ECO:0000256" key="2">
    <source>
        <dbReference type="ARBA" id="ARBA00023034"/>
    </source>
</evidence>
<dbReference type="Gene3D" id="1.10.3630.10">
    <property type="entry name" value="yeast vps74-n-term truncation variant domain like"/>
    <property type="match status" value="1"/>
</dbReference>
<dbReference type="GO" id="GO:0005737">
    <property type="term" value="C:cytoplasm"/>
    <property type="evidence" value="ECO:0007669"/>
    <property type="project" value="UniProtKB-ARBA"/>
</dbReference>
<evidence type="ECO:0000313" key="5">
    <source>
        <dbReference type="EMBL" id="GGM69278.1"/>
    </source>
</evidence>
<dbReference type="Proteomes" id="UP000637578">
    <property type="component" value="Unassembled WGS sequence"/>
</dbReference>
<dbReference type="GO" id="GO:0012505">
    <property type="term" value="C:endomembrane system"/>
    <property type="evidence" value="ECO:0007669"/>
    <property type="project" value="UniProtKB-ARBA"/>
</dbReference>
<evidence type="ECO:0000256" key="1">
    <source>
        <dbReference type="ARBA" id="ARBA00004255"/>
    </source>
</evidence>
<keyword evidence="3" id="KW-0446">Lipid-binding</keyword>
<organism evidence="5 6">
    <name type="scientific">Longimycelium tulufanense</name>
    <dbReference type="NCBI Taxonomy" id="907463"/>
    <lineage>
        <taxon>Bacteria</taxon>
        <taxon>Bacillati</taxon>
        <taxon>Actinomycetota</taxon>
        <taxon>Actinomycetes</taxon>
        <taxon>Pseudonocardiales</taxon>
        <taxon>Pseudonocardiaceae</taxon>
        <taxon>Longimycelium</taxon>
    </lineage>
</organism>
<keyword evidence="6" id="KW-1185">Reference proteome</keyword>
<dbReference type="EMBL" id="BMMK01000023">
    <property type="protein sequence ID" value="GGM69278.1"/>
    <property type="molecule type" value="Genomic_DNA"/>
</dbReference>
<name>A0A8J3FXL6_9PSEU</name>
<evidence type="ECO:0000313" key="6">
    <source>
        <dbReference type="Proteomes" id="UP000637578"/>
    </source>
</evidence>
<evidence type="ECO:0000256" key="3">
    <source>
        <dbReference type="ARBA" id="ARBA00023121"/>
    </source>
</evidence>
<proteinExistence type="predicted"/>
<dbReference type="GO" id="GO:0070273">
    <property type="term" value="F:phosphatidylinositol-4-phosphate binding"/>
    <property type="evidence" value="ECO:0007669"/>
    <property type="project" value="InterPro"/>
</dbReference>